<evidence type="ECO:0000313" key="2">
    <source>
        <dbReference type="EMBL" id="KOO36537.1"/>
    </source>
</evidence>
<dbReference type="PATRIC" id="fig|136160.3.peg.3615"/>
<dbReference type="EMBL" id="LILD01000010">
    <property type="protein sequence ID" value="KOO36537.1"/>
    <property type="molecule type" value="Genomic_DNA"/>
</dbReference>
<dbReference type="RefSeq" id="WP_053432387.1">
    <property type="nucleotide sequence ID" value="NZ_CP040441.1"/>
</dbReference>
<dbReference type="Pfam" id="PF14511">
    <property type="entry name" value="RE_EcoO109I"/>
    <property type="match status" value="1"/>
</dbReference>
<dbReference type="GO" id="GO:0004519">
    <property type="term" value="F:endonuclease activity"/>
    <property type="evidence" value="ECO:0007669"/>
    <property type="project" value="UniProtKB-KW"/>
</dbReference>
<dbReference type="AlphaFoldDB" id="A0A0M0KD95"/>
<keyword evidence="2" id="KW-0378">Hydrolase</keyword>
<feature type="domain" description="Type II restriction endonuclease EcoO109IR" evidence="1">
    <location>
        <begin position="14"/>
        <end position="216"/>
    </location>
</feature>
<organism evidence="2">
    <name type="scientific">Halalkalibacterium halodurans</name>
    <name type="common">Bacillus halodurans</name>
    <dbReference type="NCBI Taxonomy" id="86665"/>
    <lineage>
        <taxon>Bacteria</taxon>
        <taxon>Bacillati</taxon>
        <taxon>Bacillota</taxon>
        <taxon>Bacilli</taxon>
        <taxon>Bacillales</taxon>
        <taxon>Bacillaceae</taxon>
        <taxon>Halalkalibacterium (ex Joshi et al. 2022)</taxon>
    </lineage>
</organism>
<dbReference type="InterPro" id="IPR011335">
    <property type="entry name" value="Restrct_endonuc-II-like"/>
</dbReference>
<sequence>MTQQKLSEYELNEIIQKAKDFFKEEIVPSHRTNTLKLKKLKEFNLNPFLDKYKASFLSGNDDSESIARALVYPRVLGTSINTIFGERLQKFCSEVLEGFASTTSGIDIEFVDKVDGRRKYCQIKAGPNTINKDDIETIKGHFQGVKNLARTNNLIIGLNDLVVGVFYGTPNDLSNHYKTINQEFPVIVGQEFWYRLTGELDFYQKLTDAIGDVASEVDGSEMIEEVIKTLANEIEETLKPECLDPIIKAKKKENGESLS</sequence>
<dbReference type="SUPFAM" id="SSF52980">
    <property type="entry name" value="Restriction endonuclease-like"/>
    <property type="match status" value="1"/>
</dbReference>
<keyword evidence="2" id="KW-0255">Endonuclease</keyword>
<dbReference type="InterPro" id="IPR032793">
    <property type="entry name" value="RE_EcoO109IR"/>
</dbReference>
<dbReference type="InterPro" id="IPR012297">
    <property type="entry name" value="EcoO109IR_cat_dom_sf"/>
</dbReference>
<dbReference type="CDD" id="cd22346">
    <property type="entry name" value="PDDEXK_nuclease"/>
    <property type="match status" value="1"/>
</dbReference>
<dbReference type="Gene3D" id="3.40.1560.10">
    <property type="entry name" value="type ii restriction endonuclease, domain 2"/>
    <property type="match status" value="1"/>
</dbReference>
<accession>A0A0M0KD95</accession>
<protein>
    <submittedName>
        <fullName evidence="2">Restriction endonuclease</fullName>
    </submittedName>
</protein>
<reference evidence="2" key="1">
    <citation type="submission" date="2015-08" db="EMBL/GenBank/DDBJ databases">
        <title>Complete DNA Sequence of Pseudomonas syringae pv. actinidiae, the Causal Agent of Kiwifruit Canker Disease.</title>
        <authorList>
            <person name="Rikkerink E.H.A."/>
            <person name="Fineran P.C."/>
        </authorList>
    </citation>
    <scope>NUCLEOTIDE SEQUENCE</scope>
    <source>
        <strain evidence="2">DSM 13666</strain>
    </source>
</reference>
<proteinExistence type="predicted"/>
<name>A0A0M0KD95_ALKHA</name>
<gene>
    <name evidence="2" type="ORF">AMD02_18265</name>
</gene>
<dbReference type="GeneID" id="87599548"/>
<evidence type="ECO:0000259" key="1">
    <source>
        <dbReference type="Pfam" id="PF14511"/>
    </source>
</evidence>
<comment type="caution">
    <text evidence="2">The sequence shown here is derived from an EMBL/GenBank/DDBJ whole genome shotgun (WGS) entry which is preliminary data.</text>
</comment>
<keyword evidence="2" id="KW-0540">Nuclease</keyword>